<evidence type="ECO:0000256" key="14">
    <source>
        <dbReference type="SAM" id="Coils"/>
    </source>
</evidence>
<dbReference type="Gene3D" id="2.60.120.620">
    <property type="entry name" value="q2cbj1_9rhob like domain"/>
    <property type="match status" value="1"/>
</dbReference>
<dbReference type="PANTHER" id="PTHR10869">
    <property type="entry name" value="PROLYL 4-HYDROXYLASE ALPHA SUBUNIT"/>
    <property type="match status" value="1"/>
</dbReference>
<dbReference type="Pfam" id="PF23558">
    <property type="entry name" value="TPR_P4H"/>
    <property type="match status" value="1"/>
</dbReference>
<dbReference type="InterPro" id="IPR044862">
    <property type="entry name" value="Pro_4_hyd_alph_FE2OG_OXY"/>
</dbReference>
<keyword evidence="9" id="KW-0223">Dioxygenase</keyword>
<keyword evidence="6" id="KW-0479">Metal-binding</keyword>
<gene>
    <name evidence="16" type="primary">Necator_chrIII.g10613</name>
    <name evidence="16" type="ORF">RB195_009848</name>
</gene>
<dbReference type="Pfam" id="PF08336">
    <property type="entry name" value="P4Ha_N"/>
    <property type="match status" value="1"/>
</dbReference>
<evidence type="ECO:0000256" key="12">
    <source>
        <dbReference type="ARBA" id="ARBA00023180"/>
    </source>
</evidence>
<evidence type="ECO:0000256" key="4">
    <source>
        <dbReference type="ARBA" id="ARBA00006511"/>
    </source>
</evidence>
<comment type="similarity">
    <text evidence="4">Belongs to the P4HA family.</text>
</comment>
<keyword evidence="11" id="KW-0408">Iron</keyword>
<evidence type="ECO:0000256" key="10">
    <source>
        <dbReference type="ARBA" id="ARBA00023002"/>
    </source>
</evidence>
<dbReference type="Proteomes" id="UP001303046">
    <property type="component" value="Unassembled WGS sequence"/>
</dbReference>
<keyword evidence="17" id="KW-1185">Reference proteome</keyword>
<dbReference type="InterPro" id="IPR059068">
    <property type="entry name" value="TPR_P4H"/>
</dbReference>
<dbReference type="InterPro" id="IPR006620">
    <property type="entry name" value="Pro_4_hyd_alph"/>
</dbReference>
<dbReference type="EMBL" id="JAVFWL010000003">
    <property type="protein sequence ID" value="KAK6742229.1"/>
    <property type="molecule type" value="Genomic_DNA"/>
</dbReference>
<keyword evidence="13" id="KW-0802">TPR repeat</keyword>
<dbReference type="Pfam" id="PF13640">
    <property type="entry name" value="2OG-FeII_Oxy_3"/>
    <property type="match status" value="1"/>
</dbReference>
<evidence type="ECO:0000256" key="9">
    <source>
        <dbReference type="ARBA" id="ARBA00022964"/>
    </source>
</evidence>
<evidence type="ECO:0000256" key="13">
    <source>
        <dbReference type="PROSITE-ProRule" id="PRU00339"/>
    </source>
</evidence>
<evidence type="ECO:0000256" key="6">
    <source>
        <dbReference type="ARBA" id="ARBA00022723"/>
    </source>
</evidence>
<organism evidence="16 17">
    <name type="scientific">Necator americanus</name>
    <name type="common">Human hookworm</name>
    <dbReference type="NCBI Taxonomy" id="51031"/>
    <lineage>
        <taxon>Eukaryota</taxon>
        <taxon>Metazoa</taxon>
        <taxon>Ecdysozoa</taxon>
        <taxon>Nematoda</taxon>
        <taxon>Chromadorea</taxon>
        <taxon>Rhabditida</taxon>
        <taxon>Rhabditina</taxon>
        <taxon>Rhabditomorpha</taxon>
        <taxon>Strongyloidea</taxon>
        <taxon>Ancylostomatidae</taxon>
        <taxon>Bunostominae</taxon>
        <taxon>Necator</taxon>
    </lineage>
</organism>
<dbReference type="Gene3D" id="1.25.40.10">
    <property type="entry name" value="Tetratricopeptide repeat domain"/>
    <property type="match status" value="1"/>
</dbReference>
<feature type="domain" description="Fe2OG dioxygenase" evidence="15">
    <location>
        <begin position="446"/>
        <end position="554"/>
    </location>
</feature>
<comment type="function">
    <text evidence="2">Catalyzes the post-translational formation of 4-hydroxyproline in -Xaa-Pro-Gly- sequences in collagens and other proteins.</text>
</comment>
<proteinExistence type="inferred from homology"/>
<keyword evidence="8" id="KW-0847">Vitamin C</keyword>
<evidence type="ECO:0000313" key="17">
    <source>
        <dbReference type="Proteomes" id="UP001303046"/>
    </source>
</evidence>
<feature type="repeat" description="TPR" evidence="13">
    <location>
        <begin position="246"/>
        <end position="279"/>
    </location>
</feature>
<keyword evidence="14" id="KW-0175">Coiled coil</keyword>
<dbReference type="Gene3D" id="6.10.140.1460">
    <property type="match status" value="1"/>
</dbReference>
<dbReference type="InterPro" id="IPR019734">
    <property type="entry name" value="TPR_rpt"/>
</dbReference>
<protein>
    <recommendedName>
        <fullName evidence="5">procollagen-proline 4-dioxygenase</fullName>
        <ecNumber evidence="5">1.14.11.2</ecNumber>
    </recommendedName>
</protein>
<dbReference type="InterPro" id="IPR011990">
    <property type="entry name" value="TPR-like_helical_dom_sf"/>
</dbReference>
<comment type="cofactor">
    <cofactor evidence="1">
        <name>L-ascorbate</name>
        <dbReference type="ChEBI" id="CHEBI:38290"/>
    </cofactor>
</comment>
<dbReference type="PROSITE" id="PS51471">
    <property type="entry name" value="FE2OG_OXY"/>
    <property type="match status" value="1"/>
</dbReference>
<keyword evidence="7" id="KW-0256">Endoplasmic reticulum</keyword>
<keyword evidence="10" id="KW-0560">Oxidoreductase</keyword>
<dbReference type="PANTHER" id="PTHR10869:SF244">
    <property type="entry name" value="PROLYL 4-HYDROXYLASE SUBUNIT ALPHA-2"/>
    <property type="match status" value="1"/>
</dbReference>
<evidence type="ECO:0000256" key="3">
    <source>
        <dbReference type="ARBA" id="ARBA00004319"/>
    </source>
</evidence>
<feature type="coiled-coil region" evidence="14">
    <location>
        <begin position="85"/>
        <end position="112"/>
    </location>
</feature>
<evidence type="ECO:0000256" key="11">
    <source>
        <dbReference type="ARBA" id="ARBA00023004"/>
    </source>
</evidence>
<evidence type="ECO:0000256" key="7">
    <source>
        <dbReference type="ARBA" id="ARBA00022824"/>
    </source>
</evidence>
<evidence type="ECO:0000256" key="8">
    <source>
        <dbReference type="ARBA" id="ARBA00022896"/>
    </source>
</evidence>
<dbReference type="InterPro" id="IPR013547">
    <property type="entry name" value="P4H_N"/>
</dbReference>
<comment type="caution">
    <text evidence="16">The sequence shown here is derived from an EMBL/GenBank/DDBJ whole genome shotgun (WGS) entry which is preliminary data.</text>
</comment>
<evidence type="ECO:0000256" key="5">
    <source>
        <dbReference type="ARBA" id="ARBA00012269"/>
    </source>
</evidence>
<dbReference type="InterPro" id="IPR045054">
    <property type="entry name" value="P4HA-like"/>
</dbReference>
<evidence type="ECO:0000256" key="1">
    <source>
        <dbReference type="ARBA" id="ARBA00001961"/>
    </source>
</evidence>
<dbReference type="EC" id="1.14.11.2" evidence="5"/>
<dbReference type="InterPro" id="IPR005123">
    <property type="entry name" value="Oxoglu/Fe-dep_dioxygenase_dom"/>
</dbReference>
<name>A0ABR1CV69_NECAM</name>
<keyword evidence="12" id="KW-0325">Glycoprotein</keyword>
<evidence type="ECO:0000259" key="15">
    <source>
        <dbReference type="PROSITE" id="PS51471"/>
    </source>
</evidence>
<dbReference type="PROSITE" id="PS50005">
    <property type="entry name" value="TPR"/>
    <property type="match status" value="1"/>
</dbReference>
<sequence>MYILLLTHRKIHTTCRKFETQHEGNVAYDTRKELLFATSDRMMAFWGLMMSLGTMVQADLFTSMAEMQSLLESEKAVPTLLYKYIEEEQKRLVQLKQLAKQYQERNDAALETGAKDISNPINAFLLIKRKIFDWKGLERKMLNNKADDFIERMSNSNYGIRYPTEEDLTGAALGLLRLQDTYRLDTGDLAEGRIYKDQGNYTFDAGDCFTIAKAAYNDGDYYHTVIWMQEAMKRLDEEDVPTADREEVLEYLSYALYKQGNLKHALQLVEELHKLDPKHPRAKGNIKWYEDLLAQDGVKKADMRRSLGRISNERPLSVLGNDERSIYEALCRNEVPVSEKDISKLYCYYKRDRPFLVYAPIKVEIKRFNPLAVLFKDVISDEEVEMIQELAIPKLARATVHDAASGKLVTATYRISKSAWLKGWEHEVVERINKRIDMMTNLEMETAEELQIANYGIGGHYDPHFDHARKEETKSFESLGTGNRIATVLFYMTQPVYGGATVFTEAKSTVMPSKNDALFWYNLHKFGDGDPRTRHAACPVLVGVKWVSNKWIHEVGNEFRRRCGLRMSDGERFVGDLGFGSEPRTSPNLSPDLSKDVFNTI</sequence>
<evidence type="ECO:0000313" key="16">
    <source>
        <dbReference type="EMBL" id="KAK6742229.1"/>
    </source>
</evidence>
<evidence type="ECO:0000256" key="2">
    <source>
        <dbReference type="ARBA" id="ARBA00002035"/>
    </source>
</evidence>
<dbReference type="SUPFAM" id="SSF48452">
    <property type="entry name" value="TPR-like"/>
    <property type="match status" value="1"/>
</dbReference>
<reference evidence="16 17" key="1">
    <citation type="submission" date="2023-08" db="EMBL/GenBank/DDBJ databases">
        <title>A Necator americanus chromosomal reference genome.</title>
        <authorList>
            <person name="Ilik V."/>
            <person name="Petrzelkova K.J."/>
            <person name="Pardy F."/>
            <person name="Fuh T."/>
            <person name="Niatou-Singa F.S."/>
            <person name="Gouil Q."/>
            <person name="Baker L."/>
            <person name="Ritchie M.E."/>
            <person name="Jex A.R."/>
            <person name="Gazzola D."/>
            <person name="Li H."/>
            <person name="Toshio Fujiwara R."/>
            <person name="Zhan B."/>
            <person name="Aroian R.V."/>
            <person name="Pafco B."/>
            <person name="Schwarz E.M."/>
        </authorList>
    </citation>
    <scope>NUCLEOTIDE SEQUENCE [LARGE SCALE GENOMIC DNA]</scope>
    <source>
        <strain evidence="16 17">Aroian</strain>
        <tissue evidence="16">Whole animal</tissue>
    </source>
</reference>
<accession>A0ABR1CV69</accession>
<dbReference type="SMART" id="SM00702">
    <property type="entry name" value="P4Hc"/>
    <property type="match status" value="1"/>
</dbReference>
<comment type="subcellular location">
    <subcellularLocation>
        <location evidence="3">Endoplasmic reticulum lumen</location>
    </subcellularLocation>
</comment>